<dbReference type="InterPro" id="IPR000073">
    <property type="entry name" value="AB_hydrolase_1"/>
</dbReference>
<keyword evidence="2" id="KW-0378">Hydrolase</keyword>
<feature type="domain" description="AB hydrolase-1" evidence="1">
    <location>
        <begin position="24"/>
        <end position="100"/>
    </location>
</feature>
<dbReference type="GO" id="GO:0016787">
    <property type="term" value="F:hydrolase activity"/>
    <property type="evidence" value="ECO:0007669"/>
    <property type="project" value="UniProtKB-KW"/>
</dbReference>
<dbReference type="PANTHER" id="PTHR46438:SF2">
    <property type="entry name" value="ALPHA_BETA-HYDROLASES SUPERFAMILY PROTEIN"/>
    <property type="match status" value="1"/>
</dbReference>
<organism evidence="2 3">
    <name type="scientific">Georgenia halotolerans</name>
    <dbReference type="NCBI Taxonomy" id="3028317"/>
    <lineage>
        <taxon>Bacteria</taxon>
        <taxon>Bacillati</taxon>
        <taxon>Actinomycetota</taxon>
        <taxon>Actinomycetes</taxon>
        <taxon>Micrococcales</taxon>
        <taxon>Bogoriellaceae</taxon>
        <taxon>Georgenia</taxon>
    </lineage>
</organism>
<comment type="caution">
    <text evidence="2">The sequence shown here is derived from an EMBL/GenBank/DDBJ whole genome shotgun (WGS) entry which is preliminary data.</text>
</comment>
<sequence length="111" mass="12196">GASHRGLSPSQLAELTAPWLTDDGQSAFYRQIAEADQRFTDEVQDRYAELGLPVHIIWGEQDGWIPVERARELHRMIPGATLEVLAGAGHLVHLDAPVGLAVGLHRWLAAQ</sequence>
<name>A0ABT5TYU9_9MICO</name>
<reference evidence="2" key="1">
    <citation type="submission" date="2023-02" db="EMBL/GenBank/DDBJ databases">
        <title>Georgenia sp.10Sc9-8, isolated from a soil sample collected from the Taklamakan desert.</title>
        <authorList>
            <person name="Liu S."/>
        </authorList>
    </citation>
    <scope>NUCLEOTIDE SEQUENCE</scope>
    <source>
        <strain evidence="2">10Sc9-8</strain>
    </source>
</reference>
<evidence type="ECO:0000313" key="3">
    <source>
        <dbReference type="Proteomes" id="UP001165561"/>
    </source>
</evidence>
<gene>
    <name evidence="2" type="ORF">PU560_07465</name>
</gene>
<dbReference type="SUPFAM" id="SSF53474">
    <property type="entry name" value="alpha/beta-Hydrolases"/>
    <property type="match status" value="1"/>
</dbReference>
<dbReference type="Pfam" id="PF12697">
    <property type="entry name" value="Abhydrolase_6"/>
    <property type="match status" value="1"/>
</dbReference>
<keyword evidence="3" id="KW-1185">Reference proteome</keyword>
<evidence type="ECO:0000313" key="2">
    <source>
        <dbReference type="EMBL" id="MDD9206305.1"/>
    </source>
</evidence>
<protein>
    <submittedName>
        <fullName evidence="2">Alpha/beta fold hydrolase</fullName>
    </submittedName>
</protein>
<accession>A0ABT5TYU9</accession>
<evidence type="ECO:0000259" key="1">
    <source>
        <dbReference type="Pfam" id="PF12697"/>
    </source>
</evidence>
<dbReference type="InterPro" id="IPR029058">
    <property type="entry name" value="AB_hydrolase_fold"/>
</dbReference>
<dbReference type="PANTHER" id="PTHR46438">
    <property type="entry name" value="ALPHA/BETA-HYDROLASES SUPERFAMILY PROTEIN"/>
    <property type="match status" value="1"/>
</dbReference>
<dbReference type="EMBL" id="JARACI010000843">
    <property type="protein sequence ID" value="MDD9206305.1"/>
    <property type="molecule type" value="Genomic_DNA"/>
</dbReference>
<proteinExistence type="predicted"/>
<feature type="non-terminal residue" evidence="2">
    <location>
        <position position="1"/>
    </location>
</feature>
<dbReference type="Gene3D" id="3.40.50.1820">
    <property type="entry name" value="alpha/beta hydrolase"/>
    <property type="match status" value="1"/>
</dbReference>
<dbReference type="Proteomes" id="UP001165561">
    <property type="component" value="Unassembled WGS sequence"/>
</dbReference>